<keyword evidence="2" id="KW-0378">Hydrolase</keyword>
<sequence>MIADAVFEGGGMRALAHIGALAVAEERGYRWYRLAGTSAGAMIAALVAAGYSAAELHAIMGAIDYRRFADEATDDHLHLHQVSRLLFKLGLHAGTYLEHFVRELLLARGLRTFGDLRLPFETVAASDPPAYRLTVIAADISRRRLLCLPQDLHSERAGYGLDPDQLDIARAVRMSASIPFFYVPVILQRPDGGLSYIVDGGLVSDFPLFALAPVDGQQARPLLGFRLCENDGAEDQDGGHGEDGQDLSRAPALLPPGNLIAFSQALLATMLSAHDRLVLEQRTRGAEAIRTISIPVGSIGATRFDLSRDEIEALYQQGRTAAERFFAGPDPGQAGSAAMP</sequence>
<protein>
    <recommendedName>
        <fullName evidence="3">PNPLA domain-containing protein</fullName>
    </recommendedName>
</protein>
<keyword evidence="5" id="KW-1185">Reference proteome</keyword>
<reference evidence="4 5" key="1">
    <citation type="submission" date="2016-08" db="EMBL/GenBank/DDBJ databases">
        <title>Analysis of Carbohydrate Active Enzymes in Thermogemmatispora T81 Reveals Carbohydrate Degradation Ability.</title>
        <authorList>
            <person name="Tomazini A."/>
            <person name="Lal S."/>
            <person name="Stott M."/>
            <person name="Henrissat B."/>
            <person name="Polikarpov I."/>
            <person name="Sparling R."/>
            <person name="Levin D.B."/>
        </authorList>
    </citation>
    <scope>NUCLEOTIDE SEQUENCE [LARGE SCALE GENOMIC DNA]</scope>
    <source>
        <strain evidence="4 5">T81</strain>
    </source>
</reference>
<evidence type="ECO:0000313" key="4">
    <source>
        <dbReference type="EMBL" id="RAQ98131.1"/>
    </source>
</evidence>
<dbReference type="CDD" id="cd07207">
    <property type="entry name" value="Pat_ExoU_VipD_like"/>
    <property type="match status" value="1"/>
</dbReference>
<dbReference type="GO" id="GO:0016787">
    <property type="term" value="F:hydrolase activity"/>
    <property type="evidence" value="ECO:0007669"/>
    <property type="project" value="UniProtKB-UniRule"/>
</dbReference>
<accession>A0A328VMU3</accession>
<feature type="active site" description="Nucleophile" evidence="2">
    <location>
        <position position="38"/>
    </location>
</feature>
<dbReference type="InterPro" id="IPR052580">
    <property type="entry name" value="Lipid_Hydrolase"/>
</dbReference>
<gene>
    <name evidence="4" type="ORF">A4R35_21500</name>
</gene>
<comment type="caution">
    <text evidence="4">The sequence shown here is derived from an EMBL/GenBank/DDBJ whole genome shotgun (WGS) entry which is preliminary data.</text>
</comment>
<keyword evidence="1 2" id="KW-0443">Lipid metabolism</keyword>
<feature type="domain" description="PNPLA" evidence="3">
    <location>
        <begin position="5"/>
        <end position="212"/>
    </location>
</feature>
<evidence type="ECO:0000259" key="3">
    <source>
        <dbReference type="PROSITE" id="PS51635"/>
    </source>
</evidence>
<feature type="active site" description="Proton acceptor" evidence="2">
    <location>
        <position position="199"/>
    </location>
</feature>
<feature type="short sequence motif" description="GXSXG" evidence="2">
    <location>
        <begin position="36"/>
        <end position="40"/>
    </location>
</feature>
<dbReference type="SUPFAM" id="SSF52151">
    <property type="entry name" value="FabD/lysophospholipase-like"/>
    <property type="match status" value="1"/>
</dbReference>
<dbReference type="PROSITE" id="PS51635">
    <property type="entry name" value="PNPLA"/>
    <property type="match status" value="1"/>
</dbReference>
<evidence type="ECO:0000256" key="2">
    <source>
        <dbReference type="PROSITE-ProRule" id="PRU01161"/>
    </source>
</evidence>
<dbReference type="AlphaFoldDB" id="A0A328VMU3"/>
<evidence type="ECO:0000313" key="5">
    <source>
        <dbReference type="Proteomes" id="UP000248706"/>
    </source>
</evidence>
<proteinExistence type="predicted"/>
<name>A0A328VMU3_9CHLR</name>
<dbReference type="EMBL" id="MCIF01000002">
    <property type="protein sequence ID" value="RAQ98131.1"/>
    <property type="molecule type" value="Genomic_DNA"/>
</dbReference>
<organism evidence="4 5">
    <name type="scientific">Thermogemmatispora tikiterensis</name>
    <dbReference type="NCBI Taxonomy" id="1825093"/>
    <lineage>
        <taxon>Bacteria</taxon>
        <taxon>Bacillati</taxon>
        <taxon>Chloroflexota</taxon>
        <taxon>Ktedonobacteria</taxon>
        <taxon>Thermogemmatisporales</taxon>
        <taxon>Thermogemmatisporaceae</taxon>
        <taxon>Thermogemmatispora</taxon>
    </lineage>
</organism>
<dbReference type="Pfam" id="PF01734">
    <property type="entry name" value="Patatin"/>
    <property type="match status" value="1"/>
</dbReference>
<dbReference type="Proteomes" id="UP000248706">
    <property type="component" value="Unassembled WGS sequence"/>
</dbReference>
<dbReference type="InterPro" id="IPR016035">
    <property type="entry name" value="Acyl_Trfase/lysoPLipase"/>
</dbReference>
<dbReference type="PANTHER" id="PTHR46394:SF1">
    <property type="entry name" value="PNPLA DOMAIN-CONTAINING PROTEIN"/>
    <property type="match status" value="1"/>
</dbReference>
<feature type="short sequence motif" description="DGA/G" evidence="2">
    <location>
        <begin position="199"/>
        <end position="201"/>
    </location>
</feature>
<dbReference type="InterPro" id="IPR002641">
    <property type="entry name" value="PNPLA_dom"/>
</dbReference>
<evidence type="ECO:0000256" key="1">
    <source>
        <dbReference type="ARBA" id="ARBA00023098"/>
    </source>
</evidence>
<comment type="caution">
    <text evidence="2">Lacks conserved residue(s) required for the propagation of feature annotation.</text>
</comment>
<dbReference type="Gene3D" id="3.40.1090.10">
    <property type="entry name" value="Cytosolic phospholipase A2 catalytic domain"/>
    <property type="match status" value="2"/>
</dbReference>
<dbReference type="GO" id="GO:0016042">
    <property type="term" value="P:lipid catabolic process"/>
    <property type="evidence" value="ECO:0007669"/>
    <property type="project" value="UniProtKB-UniRule"/>
</dbReference>
<dbReference type="PANTHER" id="PTHR46394">
    <property type="entry name" value="ANNEXIN"/>
    <property type="match status" value="1"/>
</dbReference>
<keyword evidence="2" id="KW-0442">Lipid degradation</keyword>